<dbReference type="InterPro" id="IPR011527">
    <property type="entry name" value="ABC1_TM_dom"/>
</dbReference>
<dbReference type="SUPFAM" id="SSF90123">
    <property type="entry name" value="ABC transporter transmembrane region"/>
    <property type="match status" value="1"/>
</dbReference>
<sequence length="628" mass="69149">MLLIRAPLPRPSISASKSLTLYSSNRSFHFPLSFPSSPYESFGRLSLGHRLRCPSLASSSLFQIKPYLQSEWECILKGWICSTLSVYCLALAVPKAGWLPSSLTSLEAERVVGRGMALAALAVARSAANYLQQAFLWEAAMGTAYRIRAYVFGRVLERDLAFFEGNEGVVVGDLAHRLTSEAMDVADTVYALLNTLVPNTLQFVVMASQMVLLSPRLALVSAMGIPCMLFVSGYLGQRLQAISRRSHLSAAKLSSYLSEVLSLMVVVKANNGALSENIRFQRLAQDDLLAHLRKKKMKAFIPQIVHFVYIGGLIVLCASARVFSQGIIDGSAFFSFIMSLALVVDPIQGMGKAFNELKEGEPAVERLFDLTQFYSKVDEKPNAGDLCCVSGDIKFCGVTFRYMDNMPPVLNRLDLHIKSGEKVAIIGRSGGGKSTLVKLLLRLYDPLCGQILLDDHDIKEVKLKSLREHIVLVPQDTMLFSGTVAENIGYKDATRGLDMKCIENAARIANADEFIRQLPHGYETNIGPRGSLLSGGQRQRITIARALYQKSSILILDEATSALDSSSELLVREALIRLMEYNSVLIIAHRPETMMMADRVLLLEEGKLKEVSKSSLFTTDGQSSSLIK</sequence>
<name>A0A2I0B3L5_9ASPA</name>
<evidence type="ECO:0000256" key="3">
    <source>
        <dbReference type="ARBA" id="ARBA00022692"/>
    </source>
</evidence>
<dbReference type="PANTHER" id="PTHR24221:SF630">
    <property type="entry name" value="ABC TRANSPORTER B FAMILY MEMBER 29, CHLOROPLASTIC"/>
    <property type="match status" value="1"/>
</dbReference>
<dbReference type="Pfam" id="PF00664">
    <property type="entry name" value="ABC_membrane"/>
    <property type="match status" value="1"/>
</dbReference>
<dbReference type="FunFam" id="1.20.1560.10:FF:000096">
    <property type="entry name" value="ABC transporter related"/>
    <property type="match status" value="1"/>
</dbReference>
<dbReference type="STRING" id="1088818.A0A2I0B3L5"/>
<dbReference type="GO" id="GO:0016887">
    <property type="term" value="F:ATP hydrolysis activity"/>
    <property type="evidence" value="ECO:0007669"/>
    <property type="project" value="InterPro"/>
</dbReference>
<evidence type="ECO:0000313" key="12">
    <source>
        <dbReference type="Proteomes" id="UP000236161"/>
    </source>
</evidence>
<dbReference type="Gene3D" id="1.20.1560.10">
    <property type="entry name" value="ABC transporter type 1, transmembrane domain"/>
    <property type="match status" value="1"/>
</dbReference>
<dbReference type="InterPro" id="IPR027417">
    <property type="entry name" value="P-loop_NTPase"/>
</dbReference>
<accession>A0A2I0B3L5</accession>
<keyword evidence="6 8" id="KW-1133">Transmembrane helix</keyword>
<dbReference type="FunFam" id="3.40.50.300:FF:001371">
    <property type="entry name" value="ABC transporter ATP-binding protein"/>
    <property type="match status" value="1"/>
</dbReference>
<keyword evidence="3 8" id="KW-0812">Transmembrane</keyword>
<dbReference type="Gene3D" id="3.40.50.300">
    <property type="entry name" value="P-loop containing nucleotide triphosphate hydrolases"/>
    <property type="match status" value="1"/>
</dbReference>
<dbReference type="PANTHER" id="PTHR24221">
    <property type="entry name" value="ATP-BINDING CASSETTE SUB-FAMILY B"/>
    <property type="match status" value="1"/>
</dbReference>
<dbReference type="Proteomes" id="UP000236161">
    <property type="component" value="Unassembled WGS sequence"/>
</dbReference>
<dbReference type="PROSITE" id="PS00211">
    <property type="entry name" value="ABC_TRANSPORTER_1"/>
    <property type="match status" value="1"/>
</dbReference>
<dbReference type="GO" id="GO:0140359">
    <property type="term" value="F:ABC-type transporter activity"/>
    <property type="evidence" value="ECO:0007669"/>
    <property type="project" value="InterPro"/>
</dbReference>
<evidence type="ECO:0000313" key="11">
    <source>
        <dbReference type="EMBL" id="PKA62375.1"/>
    </source>
</evidence>
<dbReference type="PROSITE" id="PS50893">
    <property type="entry name" value="ABC_TRANSPORTER_2"/>
    <property type="match status" value="1"/>
</dbReference>
<dbReference type="InterPro" id="IPR039421">
    <property type="entry name" value="Type_1_exporter"/>
</dbReference>
<organism evidence="11 12">
    <name type="scientific">Apostasia shenzhenica</name>
    <dbReference type="NCBI Taxonomy" id="1088818"/>
    <lineage>
        <taxon>Eukaryota</taxon>
        <taxon>Viridiplantae</taxon>
        <taxon>Streptophyta</taxon>
        <taxon>Embryophyta</taxon>
        <taxon>Tracheophyta</taxon>
        <taxon>Spermatophyta</taxon>
        <taxon>Magnoliopsida</taxon>
        <taxon>Liliopsida</taxon>
        <taxon>Asparagales</taxon>
        <taxon>Orchidaceae</taxon>
        <taxon>Apostasioideae</taxon>
        <taxon>Apostasia</taxon>
    </lineage>
</organism>
<keyword evidence="7 8" id="KW-0472">Membrane</keyword>
<protein>
    <submittedName>
        <fullName evidence="11">ABC transporter B family member 29, chloroplastic</fullName>
    </submittedName>
</protein>
<keyword evidence="5" id="KW-0067">ATP-binding</keyword>
<dbReference type="GO" id="GO:0005524">
    <property type="term" value="F:ATP binding"/>
    <property type="evidence" value="ECO:0007669"/>
    <property type="project" value="UniProtKB-KW"/>
</dbReference>
<feature type="transmembrane region" description="Helical" evidence="8">
    <location>
        <begin position="217"/>
        <end position="236"/>
    </location>
</feature>
<dbReference type="SMART" id="SM00382">
    <property type="entry name" value="AAA"/>
    <property type="match status" value="1"/>
</dbReference>
<evidence type="ECO:0000256" key="6">
    <source>
        <dbReference type="ARBA" id="ARBA00022989"/>
    </source>
</evidence>
<dbReference type="PROSITE" id="PS50929">
    <property type="entry name" value="ABC_TM1F"/>
    <property type="match status" value="1"/>
</dbReference>
<reference evidence="11 12" key="1">
    <citation type="journal article" date="2017" name="Nature">
        <title>The Apostasia genome and the evolution of orchids.</title>
        <authorList>
            <person name="Zhang G.Q."/>
            <person name="Liu K.W."/>
            <person name="Li Z."/>
            <person name="Lohaus R."/>
            <person name="Hsiao Y.Y."/>
            <person name="Niu S.C."/>
            <person name="Wang J.Y."/>
            <person name="Lin Y.C."/>
            <person name="Xu Q."/>
            <person name="Chen L.J."/>
            <person name="Yoshida K."/>
            <person name="Fujiwara S."/>
            <person name="Wang Z.W."/>
            <person name="Zhang Y.Q."/>
            <person name="Mitsuda N."/>
            <person name="Wang M."/>
            <person name="Liu G.H."/>
            <person name="Pecoraro L."/>
            <person name="Huang H.X."/>
            <person name="Xiao X.J."/>
            <person name="Lin M."/>
            <person name="Wu X.Y."/>
            <person name="Wu W.L."/>
            <person name="Chen Y.Y."/>
            <person name="Chang S.B."/>
            <person name="Sakamoto S."/>
            <person name="Ohme-Takagi M."/>
            <person name="Yagi M."/>
            <person name="Zeng S.J."/>
            <person name="Shen C.Y."/>
            <person name="Yeh C.M."/>
            <person name="Luo Y.B."/>
            <person name="Tsai W.C."/>
            <person name="Van de Peer Y."/>
            <person name="Liu Z.J."/>
        </authorList>
    </citation>
    <scope>NUCLEOTIDE SEQUENCE [LARGE SCALE GENOMIC DNA]</scope>
    <source>
        <strain evidence="12">cv. Shenzhen</strain>
        <tissue evidence="11">Stem</tissue>
    </source>
</reference>
<dbReference type="Pfam" id="PF00005">
    <property type="entry name" value="ABC_tran"/>
    <property type="match status" value="1"/>
</dbReference>
<dbReference type="OrthoDB" id="6500128at2759"/>
<evidence type="ECO:0000259" key="9">
    <source>
        <dbReference type="PROSITE" id="PS50893"/>
    </source>
</evidence>
<evidence type="ECO:0000256" key="1">
    <source>
        <dbReference type="ARBA" id="ARBA00004141"/>
    </source>
</evidence>
<dbReference type="GO" id="GO:0016020">
    <property type="term" value="C:membrane"/>
    <property type="evidence" value="ECO:0007669"/>
    <property type="project" value="UniProtKB-SubCell"/>
</dbReference>
<dbReference type="InterPro" id="IPR003593">
    <property type="entry name" value="AAA+_ATPase"/>
</dbReference>
<evidence type="ECO:0000256" key="2">
    <source>
        <dbReference type="ARBA" id="ARBA00022448"/>
    </source>
</evidence>
<evidence type="ECO:0000256" key="4">
    <source>
        <dbReference type="ARBA" id="ARBA00022741"/>
    </source>
</evidence>
<proteinExistence type="predicted"/>
<dbReference type="AlphaFoldDB" id="A0A2I0B3L5"/>
<keyword evidence="2" id="KW-0813">Transport</keyword>
<keyword evidence="4" id="KW-0547">Nucleotide-binding</keyword>
<dbReference type="InterPro" id="IPR036640">
    <property type="entry name" value="ABC1_TM_sf"/>
</dbReference>
<comment type="subcellular location">
    <subcellularLocation>
        <location evidence="1">Membrane</location>
        <topology evidence="1">Multi-pass membrane protein</topology>
    </subcellularLocation>
</comment>
<evidence type="ECO:0000256" key="8">
    <source>
        <dbReference type="SAM" id="Phobius"/>
    </source>
</evidence>
<feature type="domain" description="ABC transmembrane type-1" evidence="10">
    <location>
        <begin position="115"/>
        <end position="359"/>
    </location>
</feature>
<dbReference type="CDD" id="cd07346">
    <property type="entry name" value="ABC_6TM_exporters"/>
    <property type="match status" value="1"/>
</dbReference>
<evidence type="ECO:0000259" key="10">
    <source>
        <dbReference type="PROSITE" id="PS50929"/>
    </source>
</evidence>
<feature type="transmembrane region" description="Helical" evidence="8">
    <location>
        <begin position="300"/>
        <end position="321"/>
    </location>
</feature>
<dbReference type="InterPro" id="IPR003439">
    <property type="entry name" value="ABC_transporter-like_ATP-bd"/>
</dbReference>
<feature type="domain" description="ABC transporter" evidence="9">
    <location>
        <begin position="393"/>
        <end position="627"/>
    </location>
</feature>
<evidence type="ECO:0000256" key="5">
    <source>
        <dbReference type="ARBA" id="ARBA00022840"/>
    </source>
</evidence>
<dbReference type="EMBL" id="KZ451917">
    <property type="protein sequence ID" value="PKA62375.1"/>
    <property type="molecule type" value="Genomic_DNA"/>
</dbReference>
<keyword evidence="12" id="KW-1185">Reference proteome</keyword>
<dbReference type="InterPro" id="IPR017871">
    <property type="entry name" value="ABC_transporter-like_CS"/>
</dbReference>
<gene>
    <name evidence="11" type="primary">ABCB29</name>
    <name evidence="11" type="ORF">AXF42_Ash009260</name>
</gene>
<evidence type="ECO:0000256" key="7">
    <source>
        <dbReference type="ARBA" id="ARBA00023136"/>
    </source>
</evidence>
<dbReference type="SUPFAM" id="SSF52540">
    <property type="entry name" value="P-loop containing nucleoside triphosphate hydrolases"/>
    <property type="match status" value="1"/>
</dbReference>